<evidence type="ECO:0000313" key="1">
    <source>
        <dbReference type="EMBL" id="EGH33106.1"/>
    </source>
</evidence>
<dbReference type="EMBL" id="AEAH01001442">
    <property type="protein sequence ID" value="EGH33106.1"/>
    <property type="molecule type" value="Genomic_DNA"/>
</dbReference>
<dbReference type="AlphaFoldDB" id="F3FSB4"/>
<accession>F3FSB4</accession>
<dbReference type="HOGENOM" id="CLU_2809237_0_0_6"/>
<reference evidence="1 2" key="1">
    <citation type="journal article" date="2011" name="PLoS Pathog.">
        <title>Dynamic evolution of pathogenicity revealed by sequencing and comparative genomics of 19 Pseudomonas syringae isolates.</title>
        <authorList>
            <person name="Baltrus D.A."/>
            <person name="Nishimura M.T."/>
            <person name="Romanchuk A."/>
            <person name="Chang J.H."/>
            <person name="Mukhtar M.S."/>
            <person name="Cherkis K."/>
            <person name="Roach J."/>
            <person name="Grant S.R."/>
            <person name="Jones C.D."/>
            <person name="Dangl J.L."/>
        </authorList>
    </citation>
    <scope>NUCLEOTIDE SEQUENCE [LARGE SCALE GENOMIC DNA]</scope>
    <source>
        <strain evidence="2">M301072PT</strain>
    </source>
</reference>
<comment type="caution">
    <text evidence="1">The sequence shown here is derived from an EMBL/GenBank/DDBJ whole genome shotgun (WGS) entry which is preliminary data.</text>
</comment>
<gene>
    <name evidence="1" type="ORF">PSYJA_30811</name>
</gene>
<dbReference type="Proteomes" id="UP000004471">
    <property type="component" value="Unassembled WGS sequence"/>
</dbReference>
<evidence type="ECO:0000313" key="2">
    <source>
        <dbReference type="Proteomes" id="UP000004471"/>
    </source>
</evidence>
<protein>
    <submittedName>
        <fullName evidence="1">Uncharacterized protein</fullName>
    </submittedName>
</protein>
<organism evidence="1 2">
    <name type="scientific">Pseudomonas syringae pv. japonica str. M301072</name>
    <dbReference type="NCBI Taxonomy" id="629262"/>
    <lineage>
        <taxon>Bacteria</taxon>
        <taxon>Pseudomonadati</taxon>
        <taxon>Pseudomonadota</taxon>
        <taxon>Gammaproteobacteria</taxon>
        <taxon>Pseudomonadales</taxon>
        <taxon>Pseudomonadaceae</taxon>
        <taxon>Pseudomonas</taxon>
        <taxon>Pseudomonas syringae</taxon>
    </lineage>
</organism>
<sequence>MVHKMACAPQRRRDTTIAIPAFMLVENCLNQVFQPGVLIARLQYLLLIVKSAARQTGKLQQAIQRMP</sequence>
<proteinExistence type="predicted"/>
<name>F3FSB4_PSESX</name>